<evidence type="ECO:0000313" key="2">
    <source>
        <dbReference type="EMBL" id="SEA78260.1"/>
    </source>
</evidence>
<evidence type="ECO:0000313" key="3">
    <source>
        <dbReference type="Proteomes" id="UP000198638"/>
    </source>
</evidence>
<feature type="region of interest" description="Disordered" evidence="1">
    <location>
        <begin position="352"/>
        <end position="399"/>
    </location>
</feature>
<protein>
    <submittedName>
        <fullName evidence="2">Glycosyltransferase involved in cell wall bisynthesis</fullName>
    </submittedName>
</protein>
<accession>A0A1H4E124</accession>
<dbReference type="PANTHER" id="PTHR12526:SF634">
    <property type="entry name" value="BLL3361 PROTEIN"/>
    <property type="match status" value="1"/>
</dbReference>
<dbReference type="EMBL" id="FNRQ01000003">
    <property type="protein sequence ID" value="SEA78260.1"/>
    <property type="molecule type" value="Genomic_DNA"/>
</dbReference>
<reference evidence="3" key="1">
    <citation type="submission" date="2016-10" db="EMBL/GenBank/DDBJ databases">
        <authorList>
            <person name="Varghese N."/>
            <person name="Submissions S."/>
        </authorList>
    </citation>
    <scope>NUCLEOTIDE SEQUENCE [LARGE SCALE GENOMIC DNA]</scope>
    <source>
        <strain evidence="3">LMG 24000</strain>
    </source>
</reference>
<dbReference type="Pfam" id="PF13692">
    <property type="entry name" value="Glyco_trans_1_4"/>
    <property type="match status" value="1"/>
</dbReference>
<proteinExistence type="predicted"/>
<dbReference type="RefSeq" id="WP_090532994.1">
    <property type="nucleotide sequence ID" value="NZ_FNRQ01000003.1"/>
</dbReference>
<dbReference type="PANTHER" id="PTHR12526">
    <property type="entry name" value="GLYCOSYLTRANSFERASE"/>
    <property type="match status" value="1"/>
</dbReference>
<dbReference type="STRING" id="83784.SAMN05192564_10347"/>
<name>A0A1H4E124_9BURK</name>
<sequence length="399" mass="45117">MSVTHVHVHLFYGADPRFYRKGEDIGCLYGYHHAESDEFALSYSQDARERLPMRLLRRGLKAVLGFDFIHTLRNRDEIMRSDVVWTHTEHEHLGVALLLLLNRRQKRQPLLLAQSVWLLDKWPHYGALRRWAYRKLIARADVLTTLASENAALCRRYFDRDAVHVYYGLNTRDFPVQEPVAWQPHTPVRIAAIGNDRDRDWESLISAYGNDARYTVRLATRRRIPSSLRAPNVEIAPAAGLKKQRELYDWADVVVVPLRPNAHASGITVMLEAAALGKPMIVTDVGALKDYFTDAQAAYVPPFDPEALRQAVDRLVATPGDALRQAQAAAHQVTTRELTTVQFAQQHVRITRDLMSRRAAPRGRSVDEARRRAGGGGAQAAQPAQATQPRSRHQAGRGQ</sequence>
<evidence type="ECO:0000256" key="1">
    <source>
        <dbReference type="SAM" id="MobiDB-lite"/>
    </source>
</evidence>
<feature type="compositionally biased region" description="Low complexity" evidence="1">
    <location>
        <begin position="379"/>
        <end position="389"/>
    </location>
</feature>
<gene>
    <name evidence="2" type="ORF">SAMN05192564_10347</name>
</gene>
<dbReference type="OrthoDB" id="7062828at2"/>
<dbReference type="Gene3D" id="3.40.50.2000">
    <property type="entry name" value="Glycogen Phosphorylase B"/>
    <property type="match status" value="2"/>
</dbReference>
<dbReference type="CDD" id="cd03801">
    <property type="entry name" value="GT4_PimA-like"/>
    <property type="match status" value="1"/>
</dbReference>
<dbReference type="GO" id="GO:0016740">
    <property type="term" value="F:transferase activity"/>
    <property type="evidence" value="ECO:0007669"/>
    <property type="project" value="UniProtKB-KW"/>
</dbReference>
<dbReference type="Proteomes" id="UP000198638">
    <property type="component" value="Unassembled WGS sequence"/>
</dbReference>
<dbReference type="SUPFAM" id="SSF53756">
    <property type="entry name" value="UDP-Glycosyltransferase/glycogen phosphorylase"/>
    <property type="match status" value="1"/>
</dbReference>
<organism evidence="2 3">
    <name type="scientific">Paraburkholderia sartisoli</name>
    <dbReference type="NCBI Taxonomy" id="83784"/>
    <lineage>
        <taxon>Bacteria</taxon>
        <taxon>Pseudomonadati</taxon>
        <taxon>Pseudomonadota</taxon>
        <taxon>Betaproteobacteria</taxon>
        <taxon>Burkholderiales</taxon>
        <taxon>Burkholderiaceae</taxon>
        <taxon>Paraburkholderia</taxon>
    </lineage>
</organism>
<keyword evidence="2" id="KW-0808">Transferase</keyword>
<dbReference type="AlphaFoldDB" id="A0A1H4E124"/>
<keyword evidence="3" id="KW-1185">Reference proteome</keyword>
<feature type="compositionally biased region" description="Basic residues" evidence="1">
    <location>
        <begin position="390"/>
        <end position="399"/>
    </location>
</feature>